<gene>
    <name evidence="2" type="ORF">AL705_05800</name>
</gene>
<dbReference type="Pfam" id="PF00581">
    <property type="entry name" value="Rhodanese"/>
    <property type="match status" value="1"/>
</dbReference>
<dbReference type="InterPro" id="IPR036873">
    <property type="entry name" value="Rhodanese-like_dom_sf"/>
</dbReference>
<dbReference type="Gene3D" id="3.40.250.10">
    <property type="entry name" value="Rhodanese-like domain"/>
    <property type="match status" value="1"/>
</dbReference>
<evidence type="ECO:0000259" key="1">
    <source>
        <dbReference type="PROSITE" id="PS50206"/>
    </source>
</evidence>
<dbReference type="Proteomes" id="UP000068137">
    <property type="component" value="Chromosome"/>
</dbReference>
<dbReference type="InterPro" id="IPR001763">
    <property type="entry name" value="Rhodanese-like_dom"/>
</dbReference>
<dbReference type="SMART" id="SM00450">
    <property type="entry name" value="RHOD"/>
    <property type="match status" value="1"/>
</dbReference>
<feature type="domain" description="Rhodanese" evidence="1">
    <location>
        <begin position="18"/>
        <end position="81"/>
    </location>
</feature>
<dbReference type="KEGG" id="cbq:AL705_05800"/>
<dbReference type="OrthoDB" id="9800872at2"/>
<dbReference type="AlphaFoldDB" id="A0A0M3TBM9"/>
<dbReference type="InterPro" id="IPR050229">
    <property type="entry name" value="GlpE_sulfurtransferase"/>
</dbReference>
<dbReference type="PROSITE" id="PS50206">
    <property type="entry name" value="RHODANESE_3"/>
    <property type="match status" value="1"/>
</dbReference>
<accession>A0A0M3TBM9</accession>
<name>A0A0M3TBM9_9ACTN</name>
<protein>
    <recommendedName>
        <fullName evidence="1">Rhodanese domain-containing protein</fullName>
    </recommendedName>
</protein>
<dbReference type="CDD" id="cd00158">
    <property type="entry name" value="RHOD"/>
    <property type="match status" value="1"/>
</dbReference>
<dbReference type="PANTHER" id="PTHR43031:SF17">
    <property type="entry name" value="SULFURTRANSFERASE YTWF-RELATED"/>
    <property type="match status" value="1"/>
</dbReference>
<dbReference type="STRING" id="1528099.AL705_05800"/>
<organism evidence="2 3">
    <name type="scientific">Lawsonella clevelandensis</name>
    <dbReference type="NCBI Taxonomy" id="1528099"/>
    <lineage>
        <taxon>Bacteria</taxon>
        <taxon>Bacillati</taxon>
        <taxon>Actinomycetota</taxon>
        <taxon>Actinomycetes</taxon>
        <taxon>Mycobacteriales</taxon>
        <taxon>Lawsonellaceae</taxon>
        <taxon>Lawsonella</taxon>
    </lineage>
</organism>
<dbReference type="PANTHER" id="PTHR43031">
    <property type="entry name" value="FAD-DEPENDENT OXIDOREDUCTASE"/>
    <property type="match status" value="1"/>
</dbReference>
<evidence type="ECO:0000313" key="2">
    <source>
        <dbReference type="EMBL" id="ALE19180.1"/>
    </source>
</evidence>
<sequence>MSLTVSTFQELKARLDDGTTPPLILDVREPEEWAESHLLAATNIPMGDIPRRINDIPAGEVWVHCRLGGRAGKVCDYLNEARNDLDIHWLNEPYTNAGLNNIPAN</sequence>
<proteinExistence type="predicted"/>
<evidence type="ECO:0000313" key="3">
    <source>
        <dbReference type="Proteomes" id="UP000068137"/>
    </source>
</evidence>
<reference evidence="2 3" key="1">
    <citation type="journal article" date="2015" name="Genome Announc.">
        <title>Complete Genome Sequences for Two Strains of a Novel Fastidious, Partially Acid-Fast, Gram-Positive Corynebacterineae Bacterium, Derived from Human Clinical Samples.</title>
        <authorList>
            <person name="Nicholson A.C."/>
            <person name="Bell M."/>
            <person name="Humrighouse B.W."/>
            <person name="McQuiston J.R."/>
        </authorList>
    </citation>
    <scope>NUCLEOTIDE SEQUENCE [LARGE SCALE GENOMIC DNA]</scope>
    <source>
        <strain evidence="2 3">X1698</strain>
    </source>
</reference>
<dbReference type="SUPFAM" id="SSF52821">
    <property type="entry name" value="Rhodanese/Cell cycle control phosphatase"/>
    <property type="match status" value="1"/>
</dbReference>
<dbReference type="RefSeq" id="WP_053962206.1">
    <property type="nucleotide sequence ID" value="NZ_CAJPTR010000060.1"/>
</dbReference>
<dbReference type="EMBL" id="CP012390">
    <property type="protein sequence ID" value="ALE19180.1"/>
    <property type="molecule type" value="Genomic_DNA"/>
</dbReference>